<reference evidence="2" key="2">
    <citation type="journal article" date="2015" name="Data Brief">
        <title>Shoot transcriptome of the giant reed, Arundo donax.</title>
        <authorList>
            <person name="Barrero R.A."/>
            <person name="Guerrero F.D."/>
            <person name="Moolhuijzen P."/>
            <person name="Goolsby J.A."/>
            <person name="Tidwell J."/>
            <person name="Bellgard S.E."/>
            <person name="Bellgard M.I."/>
        </authorList>
    </citation>
    <scope>NUCLEOTIDE SEQUENCE</scope>
    <source>
        <tissue evidence="2">Shoot tissue taken approximately 20 cm above the soil surface</tissue>
    </source>
</reference>
<evidence type="ECO:0000313" key="2">
    <source>
        <dbReference type="EMBL" id="JAD50151.1"/>
    </source>
</evidence>
<evidence type="ECO:0000256" key="1">
    <source>
        <dbReference type="SAM" id="MobiDB-lite"/>
    </source>
</evidence>
<dbReference type="EMBL" id="GBRH01247744">
    <property type="protein sequence ID" value="JAD50151.1"/>
    <property type="molecule type" value="Transcribed_RNA"/>
</dbReference>
<sequence length="30" mass="3534">MRTSQQSLVQGEDKRTQSTVHMRNQKMLTN</sequence>
<feature type="compositionally biased region" description="Polar residues" evidence="1">
    <location>
        <begin position="17"/>
        <end position="30"/>
    </location>
</feature>
<accession>A0A0A9AG93</accession>
<proteinExistence type="predicted"/>
<name>A0A0A9AG93_ARUDO</name>
<feature type="region of interest" description="Disordered" evidence="1">
    <location>
        <begin position="1"/>
        <end position="30"/>
    </location>
</feature>
<protein>
    <submittedName>
        <fullName evidence="2">Uncharacterized protein</fullName>
    </submittedName>
</protein>
<reference evidence="2" key="1">
    <citation type="submission" date="2014-09" db="EMBL/GenBank/DDBJ databases">
        <authorList>
            <person name="Magalhaes I.L.F."/>
            <person name="Oliveira U."/>
            <person name="Santos F.R."/>
            <person name="Vidigal T.H.D.A."/>
            <person name="Brescovit A.D."/>
            <person name="Santos A.J."/>
        </authorList>
    </citation>
    <scope>NUCLEOTIDE SEQUENCE</scope>
    <source>
        <tissue evidence="2">Shoot tissue taken approximately 20 cm above the soil surface</tissue>
    </source>
</reference>
<organism evidence="2">
    <name type="scientific">Arundo donax</name>
    <name type="common">Giant reed</name>
    <name type="synonym">Donax arundinaceus</name>
    <dbReference type="NCBI Taxonomy" id="35708"/>
    <lineage>
        <taxon>Eukaryota</taxon>
        <taxon>Viridiplantae</taxon>
        <taxon>Streptophyta</taxon>
        <taxon>Embryophyta</taxon>
        <taxon>Tracheophyta</taxon>
        <taxon>Spermatophyta</taxon>
        <taxon>Magnoliopsida</taxon>
        <taxon>Liliopsida</taxon>
        <taxon>Poales</taxon>
        <taxon>Poaceae</taxon>
        <taxon>PACMAD clade</taxon>
        <taxon>Arundinoideae</taxon>
        <taxon>Arundineae</taxon>
        <taxon>Arundo</taxon>
    </lineage>
</organism>
<dbReference type="AlphaFoldDB" id="A0A0A9AG93"/>